<feature type="binding site" evidence="6">
    <location>
        <position position="244"/>
    </location>
    <ligand>
        <name>a divalent metal cation</name>
        <dbReference type="ChEBI" id="CHEBI:60240"/>
        <label>1</label>
    </ligand>
</feature>
<dbReference type="GO" id="GO:0005829">
    <property type="term" value="C:cytosol"/>
    <property type="evidence" value="ECO:0007669"/>
    <property type="project" value="TreeGrafter"/>
</dbReference>
<dbReference type="RefSeq" id="WP_060824431.1">
    <property type="nucleotide sequence ID" value="NZ_AP014938.1"/>
</dbReference>
<evidence type="ECO:0000256" key="2">
    <source>
        <dbReference type="ARBA" id="ARBA00022438"/>
    </source>
</evidence>
<dbReference type="GO" id="GO:0004239">
    <property type="term" value="F:initiator methionyl aminopeptidase activity"/>
    <property type="evidence" value="ECO:0007669"/>
    <property type="project" value="UniProtKB-UniRule"/>
</dbReference>
<dbReference type="InterPro" id="IPR000994">
    <property type="entry name" value="Pept_M24"/>
</dbReference>
<gene>
    <name evidence="6" type="primary">map</name>
    <name evidence="9" type="ORF">RM6536_1183</name>
</gene>
<dbReference type="HAMAP" id="MF_01974">
    <property type="entry name" value="MetAP_1"/>
    <property type="match status" value="1"/>
</dbReference>
<feature type="domain" description="Peptidase M24" evidence="8">
    <location>
        <begin position="14"/>
        <end position="250"/>
    </location>
</feature>
<dbReference type="Pfam" id="PF00557">
    <property type="entry name" value="Peptidase_M24"/>
    <property type="match status" value="1"/>
</dbReference>
<evidence type="ECO:0000313" key="9">
    <source>
        <dbReference type="EMBL" id="BAS20430.1"/>
    </source>
</evidence>
<name>A0A0K2S057_9MICC</name>
<evidence type="ECO:0000256" key="4">
    <source>
        <dbReference type="ARBA" id="ARBA00022723"/>
    </source>
</evidence>
<keyword evidence="2 6" id="KW-0031">Aminopeptidase</keyword>
<dbReference type="PATRIC" id="fig|43675.28.peg.1213"/>
<keyword evidence="5 6" id="KW-0378">Hydrolase</keyword>
<dbReference type="PRINTS" id="PR00599">
    <property type="entry name" value="MAPEPTIDASE"/>
</dbReference>
<comment type="similarity">
    <text evidence="6">Belongs to the peptidase M24A family. Methionine aminopeptidase type 1 subfamily.</text>
</comment>
<evidence type="ECO:0000256" key="3">
    <source>
        <dbReference type="ARBA" id="ARBA00022670"/>
    </source>
</evidence>
<dbReference type="CDD" id="cd01086">
    <property type="entry name" value="MetAP1"/>
    <property type="match status" value="1"/>
</dbReference>
<evidence type="ECO:0000259" key="8">
    <source>
        <dbReference type="Pfam" id="PF00557"/>
    </source>
</evidence>
<dbReference type="GO" id="GO:0070006">
    <property type="term" value="F:metalloaminopeptidase activity"/>
    <property type="evidence" value="ECO:0007669"/>
    <property type="project" value="UniProtKB-UniRule"/>
</dbReference>
<dbReference type="Gene3D" id="3.90.230.10">
    <property type="entry name" value="Creatinase/methionine aminopeptidase superfamily"/>
    <property type="match status" value="1"/>
</dbReference>
<dbReference type="PANTHER" id="PTHR43330">
    <property type="entry name" value="METHIONINE AMINOPEPTIDASE"/>
    <property type="match status" value="1"/>
</dbReference>
<feature type="binding site" evidence="6">
    <location>
        <position position="187"/>
    </location>
    <ligand>
        <name>substrate</name>
    </ligand>
</feature>
<dbReference type="EC" id="3.4.11.18" evidence="6 7"/>
<comment type="catalytic activity">
    <reaction evidence="6 7">
        <text>Release of N-terminal amino acids, preferentially methionine, from peptides and arylamides.</text>
        <dbReference type="EC" id="3.4.11.18"/>
    </reaction>
</comment>
<dbReference type="InterPro" id="IPR036005">
    <property type="entry name" value="Creatinase/aminopeptidase-like"/>
</dbReference>
<comment type="cofactor">
    <cofactor evidence="6">
        <name>Co(2+)</name>
        <dbReference type="ChEBI" id="CHEBI:48828"/>
    </cofactor>
    <cofactor evidence="6">
        <name>Zn(2+)</name>
        <dbReference type="ChEBI" id="CHEBI:29105"/>
    </cofactor>
    <cofactor evidence="6">
        <name>Mn(2+)</name>
        <dbReference type="ChEBI" id="CHEBI:29035"/>
    </cofactor>
    <cofactor evidence="6">
        <name>Fe(2+)</name>
        <dbReference type="ChEBI" id="CHEBI:29033"/>
    </cofactor>
    <text evidence="6">Binds 2 divalent metal cations per subunit. Has a high-affinity and a low affinity metal-binding site. The true nature of the physiological cofactor is under debate. The enzyme is active with cobalt, zinc, manganese or divalent iron ions. Most likely, methionine aminopeptidases function as mononuclear Fe(2+)-metalloproteases under physiological conditions, and the catalytically relevant metal-binding site has been assigned to the histidine-containing high-affinity site.</text>
</comment>
<feature type="binding site" evidence="6">
    <location>
        <position position="244"/>
    </location>
    <ligand>
        <name>a divalent metal cation</name>
        <dbReference type="ChEBI" id="CHEBI:60240"/>
        <label>2</label>
        <note>catalytic</note>
    </ligand>
</feature>
<feature type="binding site" evidence="6">
    <location>
        <position position="96"/>
    </location>
    <ligand>
        <name>a divalent metal cation</name>
        <dbReference type="ChEBI" id="CHEBI:60240"/>
        <label>1</label>
    </ligand>
</feature>
<keyword evidence="4 6" id="KW-0479">Metal-binding</keyword>
<dbReference type="GO" id="GO:0046872">
    <property type="term" value="F:metal ion binding"/>
    <property type="evidence" value="ECO:0007669"/>
    <property type="project" value="UniProtKB-UniRule"/>
</dbReference>
<organism evidence="9">
    <name type="scientific">Rothia mucilaginosa</name>
    <dbReference type="NCBI Taxonomy" id="43675"/>
    <lineage>
        <taxon>Bacteria</taxon>
        <taxon>Bacillati</taxon>
        <taxon>Actinomycetota</taxon>
        <taxon>Actinomycetes</taxon>
        <taxon>Micrococcales</taxon>
        <taxon>Micrococcaceae</taxon>
        <taxon>Rothia</taxon>
    </lineage>
</organism>
<evidence type="ECO:0000256" key="7">
    <source>
        <dbReference type="RuleBase" id="RU003653"/>
    </source>
</evidence>
<sequence length="279" mass="29660">MARVEIKTNAQLQQMARAGVITSHALDAAVAAARPGVTTAEVNAAFERTLLELGGTSNFYGYYDYPATVCTSVNHEVVHGIPGDYVLKDGDILSIDGGAYVIDPATNRQWHGDSARTVLVGDNISEARAELSAVTREAMWHGIAALATAKKVGEIGLAIEAYVTEEYGDKYGIIEDYVGHGIGSQMHMAPDVLNYAVRDMGPKIKPGMAFAIEPMLVTGSIETKVLSDDWTVVTVDGSDACQWEHSVAVHSEGIWVLTAEDGGASELARFGVTPVPIPA</sequence>
<dbReference type="SUPFAM" id="SSF55920">
    <property type="entry name" value="Creatinase/aminopeptidase"/>
    <property type="match status" value="1"/>
</dbReference>
<dbReference type="EMBL" id="AP014938">
    <property type="protein sequence ID" value="BAS20430.1"/>
    <property type="molecule type" value="Genomic_DNA"/>
</dbReference>
<keyword evidence="3 6" id="KW-0645">Protease</keyword>
<evidence type="ECO:0000256" key="5">
    <source>
        <dbReference type="ARBA" id="ARBA00022801"/>
    </source>
</evidence>
<feature type="binding site" evidence="6">
    <location>
        <position position="213"/>
    </location>
    <ligand>
        <name>a divalent metal cation</name>
        <dbReference type="ChEBI" id="CHEBI:60240"/>
        <label>2</label>
        <note>catalytic</note>
    </ligand>
</feature>
<dbReference type="PANTHER" id="PTHR43330:SF27">
    <property type="entry name" value="METHIONINE AMINOPEPTIDASE"/>
    <property type="match status" value="1"/>
</dbReference>
<proteinExistence type="inferred from homology"/>
<evidence type="ECO:0000256" key="6">
    <source>
        <dbReference type="HAMAP-Rule" id="MF_01974"/>
    </source>
</evidence>
<comment type="function">
    <text evidence="1 6">Removes the N-terminal methionine from nascent proteins. The N-terminal methionine is often cleaved when the second residue in the primary sequence is small and uncharged (Met-Ala-, Cys, Gly, Pro, Ser, Thr, or Val). Requires deformylation of the N(alpha)-formylated initiator methionine before it can be hydrolyzed.</text>
</comment>
<comment type="subunit">
    <text evidence="6">Monomer.</text>
</comment>
<dbReference type="AlphaFoldDB" id="A0A0K2S057"/>
<dbReference type="NCBIfam" id="TIGR00500">
    <property type="entry name" value="met_pdase_I"/>
    <property type="match status" value="1"/>
</dbReference>
<evidence type="ECO:0000313" key="10">
    <source>
        <dbReference type="Proteomes" id="UP000066203"/>
    </source>
</evidence>
<dbReference type="InterPro" id="IPR002467">
    <property type="entry name" value="Pept_M24A_MAP1"/>
</dbReference>
<evidence type="ECO:0000256" key="1">
    <source>
        <dbReference type="ARBA" id="ARBA00002521"/>
    </source>
</evidence>
<protein>
    <recommendedName>
        <fullName evidence="6 7">Methionine aminopeptidase</fullName>
        <shortName evidence="6">MAP</shortName>
        <shortName evidence="6">MetAP</shortName>
        <ecNumber evidence="6 7">3.4.11.18</ecNumber>
    </recommendedName>
    <alternativeName>
        <fullName evidence="6">Peptidase M</fullName>
    </alternativeName>
</protein>
<dbReference type="Proteomes" id="UP000066203">
    <property type="component" value="Chromosome"/>
</dbReference>
<feature type="binding site" evidence="6">
    <location>
        <position position="113"/>
    </location>
    <ligand>
        <name>a divalent metal cation</name>
        <dbReference type="ChEBI" id="CHEBI:60240"/>
        <label>2</label>
        <note>catalytic</note>
    </ligand>
</feature>
<reference evidence="10" key="1">
    <citation type="submission" date="2015-08" db="EMBL/GenBank/DDBJ databases">
        <title>Complete genome sequence of Rothia mucilaginosa strain NUM-Rm6536.</title>
        <authorList>
            <person name="Nambu T."/>
        </authorList>
    </citation>
    <scope>NUCLEOTIDE SEQUENCE [LARGE SCALE GENOMIC DNA]</scope>
    <source>
        <strain evidence="10">NUM-Rm6536</strain>
    </source>
</reference>
<dbReference type="GO" id="GO:0006508">
    <property type="term" value="P:proteolysis"/>
    <property type="evidence" value="ECO:0007669"/>
    <property type="project" value="UniProtKB-KW"/>
</dbReference>
<dbReference type="PROSITE" id="PS00680">
    <property type="entry name" value="MAP_1"/>
    <property type="match status" value="1"/>
</dbReference>
<feature type="binding site" evidence="6">
    <location>
        <position position="180"/>
    </location>
    <ligand>
        <name>a divalent metal cation</name>
        <dbReference type="ChEBI" id="CHEBI:60240"/>
        <label>2</label>
        <note>catalytic</note>
    </ligand>
</feature>
<feature type="binding site" evidence="6">
    <location>
        <position position="79"/>
    </location>
    <ligand>
        <name>substrate</name>
    </ligand>
</feature>
<accession>A0A0K2S057</accession>
<dbReference type="InterPro" id="IPR001714">
    <property type="entry name" value="Pept_M24_MAP"/>
</dbReference>
<feature type="binding site" evidence="6">
    <location>
        <position position="113"/>
    </location>
    <ligand>
        <name>a divalent metal cation</name>
        <dbReference type="ChEBI" id="CHEBI:60240"/>
        <label>1</label>
    </ligand>
</feature>